<sequence length="525" mass="59202">SASMARRLALTLSVAAVSGIGVYTSSGLDPADISAVRIGRAVWTTALISADYMRTLKRMEYGTDEYWAAKSQVHLRSAERLLELCCANRGTFIKAGQHLGALDYLLPEEYTRTLRVLHSSAPTSPIEDVHRVVREELGKEVGELFQSFDPRPLGTASLAQVHRATLHDGRTVAVKVQHRKVRSQATRDLDVMEVLVRGVAWLFPDFRFLWLVEEARKNLPIELDFINEGRNAERVASMLHKFHFLKVPRIFWELSTDRVLMMEFMEGGQINDRAYMQRHGIDVNQVSRYLGRMYSEMIFVEGFVHCDPHPGNVLVHRDPASGHTEVILLDHGIYQTLSDGFRVDYCRLWQALLRADVAAVEKHARSLGAGDLYGLFACVLTARSWDVVQQGIDRAPITSKEESEVRGSAAQYLPQISDLLNRVPREMLLLLKTNDLLRGIETVLRTRADASSFITMSRCCVRALCRWEVEHEASWVGRARVRLGASLTLCHLRMHELLLWLQSSAAARWICTAHSHVLTSVPVAA</sequence>
<reference evidence="6" key="2">
    <citation type="submission" date="2025-09" db="UniProtKB">
        <authorList>
            <consortium name="Ensembl"/>
        </authorList>
    </citation>
    <scope>IDENTIFICATION</scope>
</reference>
<organism evidence="6">
    <name type="scientific">Petromyzon marinus</name>
    <name type="common">Sea lamprey</name>
    <dbReference type="NCBI Taxonomy" id="7757"/>
    <lineage>
        <taxon>Eukaryota</taxon>
        <taxon>Metazoa</taxon>
        <taxon>Chordata</taxon>
        <taxon>Craniata</taxon>
        <taxon>Vertebrata</taxon>
        <taxon>Cyclostomata</taxon>
        <taxon>Hyperoartia</taxon>
        <taxon>Petromyzontiformes</taxon>
        <taxon>Petromyzontidae</taxon>
        <taxon>Petromyzon</taxon>
    </lineage>
</organism>
<feature type="domain" description="ABC1 atypical kinase-like" evidence="5">
    <location>
        <begin position="117"/>
        <end position="363"/>
    </location>
</feature>
<dbReference type="InterPro" id="IPR045307">
    <property type="entry name" value="ADCK1_dom"/>
</dbReference>
<gene>
    <name evidence="6" type="primary">ADCK1</name>
</gene>
<dbReference type="GO" id="GO:0005743">
    <property type="term" value="C:mitochondrial inner membrane"/>
    <property type="evidence" value="ECO:0007669"/>
    <property type="project" value="TreeGrafter"/>
</dbReference>
<dbReference type="InterPro" id="IPR011009">
    <property type="entry name" value="Kinase-like_dom_sf"/>
</dbReference>
<dbReference type="HOGENOM" id="CLU_006533_2_0_1"/>
<feature type="chain" id="PRO_5004532496" description="AarF domain-containing protein kinase 1" evidence="4">
    <location>
        <begin position="20"/>
        <end position="525"/>
    </location>
</feature>
<keyword evidence="4" id="KW-0732">Signal</keyword>
<accession>S4RJJ3</accession>
<dbReference type="GO" id="GO:0055088">
    <property type="term" value="P:lipid homeostasis"/>
    <property type="evidence" value="ECO:0007669"/>
    <property type="project" value="TreeGrafter"/>
</dbReference>
<dbReference type="PANTHER" id="PTHR43173:SF19">
    <property type="entry name" value="AARF DOMAIN-CONTAINING PROTEIN KINASE 1"/>
    <property type="match status" value="1"/>
</dbReference>
<dbReference type="InterPro" id="IPR004147">
    <property type="entry name" value="ABC1_dom"/>
</dbReference>
<comment type="function">
    <text evidence="3">Appears to be essential for maintaining mitochondrial cristae formation and mitochondrial function by acting via YME1L1 in a kinase-independent manner to regulate essential mitochondrial structural proteins OPA1 and IMMT. The action of this enzyme is not yet clear. It is not known if it has protein kinase activity and what type of substrate it would phosphorylate (Ser, Thr or Tyr).</text>
</comment>
<dbReference type="PANTHER" id="PTHR43173">
    <property type="entry name" value="ABC1 FAMILY PROTEIN"/>
    <property type="match status" value="1"/>
</dbReference>
<reference evidence="6" key="1">
    <citation type="submission" date="2025-08" db="UniProtKB">
        <authorList>
            <consortium name="Ensembl"/>
        </authorList>
    </citation>
    <scope>IDENTIFICATION</scope>
</reference>
<dbReference type="AlphaFoldDB" id="S4RJJ3"/>
<dbReference type="InterPro" id="IPR051130">
    <property type="entry name" value="Mito_struct-func_regulator"/>
</dbReference>
<dbReference type="CDD" id="cd13969">
    <property type="entry name" value="ADCK1-like"/>
    <property type="match status" value="1"/>
</dbReference>
<dbReference type="Gene3D" id="1.10.510.10">
    <property type="entry name" value="Transferase(Phosphotransferase) domain 1"/>
    <property type="match status" value="1"/>
</dbReference>
<dbReference type="Pfam" id="PF03109">
    <property type="entry name" value="ABC1"/>
    <property type="match status" value="1"/>
</dbReference>
<evidence type="ECO:0000256" key="3">
    <source>
        <dbReference type="ARBA" id="ARBA00045626"/>
    </source>
</evidence>
<dbReference type="Ensembl" id="ENSPMAT00000005396.1">
    <property type="protein sequence ID" value="ENSPMAP00000005376.1"/>
    <property type="gene ID" value="ENSPMAG00000004882.1"/>
</dbReference>
<evidence type="ECO:0000256" key="1">
    <source>
        <dbReference type="ARBA" id="ARBA00009670"/>
    </source>
</evidence>
<dbReference type="GeneTree" id="ENSGT00940000158221"/>
<protein>
    <recommendedName>
        <fullName evidence="2">AarF domain-containing protein kinase 1</fullName>
    </recommendedName>
</protein>
<comment type="similarity">
    <text evidence="1">Belongs to the protein kinase superfamily. ADCK protein kinase family.</text>
</comment>
<evidence type="ECO:0000259" key="5">
    <source>
        <dbReference type="Pfam" id="PF03109"/>
    </source>
</evidence>
<proteinExistence type="inferred from homology"/>
<evidence type="ECO:0000256" key="4">
    <source>
        <dbReference type="SAM" id="SignalP"/>
    </source>
</evidence>
<dbReference type="GO" id="GO:0007005">
    <property type="term" value="P:mitochondrion organization"/>
    <property type="evidence" value="ECO:0007669"/>
    <property type="project" value="TreeGrafter"/>
</dbReference>
<dbReference type="SUPFAM" id="SSF56112">
    <property type="entry name" value="Protein kinase-like (PK-like)"/>
    <property type="match status" value="1"/>
</dbReference>
<evidence type="ECO:0000313" key="6">
    <source>
        <dbReference type="Ensembl" id="ENSPMAP00000005376.1"/>
    </source>
</evidence>
<evidence type="ECO:0000256" key="2">
    <source>
        <dbReference type="ARBA" id="ARBA00040082"/>
    </source>
</evidence>
<name>S4RJJ3_PETMA</name>
<dbReference type="STRING" id="7757.ENSPMAP00000005376"/>
<dbReference type="OMA" id="RCNPEDI"/>
<feature type="signal peptide" evidence="4">
    <location>
        <begin position="1"/>
        <end position="19"/>
    </location>
</feature>